<dbReference type="RefSeq" id="WP_306632875.1">
    <property type="nucleotide sequence ID" value="NZ_JAUSXB010000001.1"/>
</dbReference>
<protein>
    <submittedName>
        <fullName evidence="2">Uncharacterized protein</fullName>
    </submittedName>
</protein>
<gene>
    <name evidence="2" type="ORF">QFZ36_000003</name>
</gene>
<accession>A0ABU0PFK2</accession>
<evidence type="ECO:0000256" key="1">
    <source>
        <dbReference type="SAM" id="MobiDB-lite"/>
    </source>
</evidence>
<evidence type="ECO:0000313" key="2">
    <source>
        <dbReference type="EMBL" id="MDQ0672442.1"/>
    </source>
</evidence>
<keyword evidence="3" id="KW-1185">Reference proteome</keyword>
<dbReference type="Proteomes" id="UP001236806">
    <property type="component" value="Unassembled WGS sequence"/>
</dbReference>
<sequence>MTELSPPDESAAAQPSPDWPLDSQPEVTDHLVHQALAPLTALPGLPVAGHEAVYNALHDELRGALDSDPSDGGA</sequence>
<comment type="caution">
    <text evidence="2">The sequence shown here is derived from an EMBL/GenBank/DDBJ whole genome shotgun (WGS) entry which is preliminary data.</text>
</comment>
<evidence type="ECO:0000313" key="3">
    <source>
        <dbReference type="Proteomes" id="UP001236806"/>
    </source>
</evidence>
<organism evidence="2 3">
    <name type="scientific">Pseudarthrobacter siccitolerans</name>
    <dbReference type="NCBI Taxonomy" id="861266"/>
    <lineage>
        <taxon>Bacteria</taxon>
        <taxon>Bacillati</taxon>
        <taxon>Actinomycetota</taxon>
        <taxon>Actinomycetes</taxon>
        <taxon>Micrococcales</taxon>
        <taxon>Micrococcaceae</taxon>
        <taxon>Pseudarthrobacter</taxon>
    </lineage>
</organism>
<dbReference type="EMBL" id="JAUSXB010000001">
    <property type="protein sequence ID" value="MDQ0672442.1"/>
    <property type="molecule type" value="Genomic_DNA"/>
</dbReference>
<feature type="region of interest" description="Disordered" evidence="1">
    <location>
        <begin position="1"/>
        <end position="25"/>
    </location>
</feature>
<proteinExistence type="predicted"/>
<name>A0ABU0PFK2_9MICC</name>
<reference evidence="2 3" key="1">
    <citation type="submission" date="2023-07" db="EMBL/GenBank/DDBJ databases">
        <title>Comparative genomics of wheat-associated soil bacteria to identify genetic determinants of phenazine resistance.</title>
        <authorList>
            <person name="Mouncey N."/>
        </authorList>
    </citation>
    <scope>NUCLEOTIDE SEQUENCE [LARGE SCALE GENOMIC DNA]</scope>
    <source>
        <strain evidence="2 3">W1I3</strain>
    </source>
</reference>